<dbReference type="RefSeq" id="WP_111744921.1">
    <property type="nucleotide sequence ID" value="NZ_JBHSQY010000001.1"/>
</dbReference>
<dbReference type="GO" id="GO:0006310">
    <property type="term" value="P:DNA recombination"/>
    <property type="evidence" value="ECO:0007669"/>
    <property type="project" value="UniProtKB-KW"/>
</dbReference>
<gene>
    <name evidence="5" type="ORF">BHX94_02975</name>
</gene>
<comment type="similarity">
    <text evidence="1">Belongs to the 'phage' integrase family.</text>
</comment>
<sequence length="416" mass="48257">MWCEAFIDKEGNTRYRFYEKYKDPLSEKWRRVSVVMNKDTKPSQKEAMKRLDEKINEKIGNTASKSLNSLTVHNACDEWLEIYTNTSGAKRTTILEKKSIIKAIKLKVPEDDLIKNYKYKQVQDIFIAWNKEDRSKSAMTSYKSVLNRVFKHVSVVYGLTDISFLSDIVVPNKAKSLKDIESKRNNYLEIDELKLLINAMHDLNAQRRISTRKRNNMIIPLIIEFQALNGMRIAELLAIEKSNIDFKNKKLLINGSIIWETNKKDGTFGVKDTTKNEGSYRTISLSDRSIQILKIIMLENKKSAHWEDDYIDRGFVFTNTYGNPIHTKKINEKLASTVDFINSNDKYPKKIKKRITTHTLRHTHISTLSQLGISLKAIMERVGHTDHKTTLQVYSHVTEKMDKDLITKLDEISLTS</sequence>
<dbReference type="PANTHER" id="PTHR30349">
    <property type="entry name" value="PHAGE INTEGRASE-RELATED"/>
    <property type="match status" value="1"/>
</dbReference>
<reference evidence="5 6" key="1">
    <citation type="journal article" date="2018" name="Front. Microbiol.">
        <title>Description and Comparative Genomics of Macrococcus caseolyticus subsp. hominis subsp. nov., Macrococcus goetzii sp. nov., Macrococcus epidermidis sp. nov., and Macrococcus bohemicus sp. nov., Novel Macrococci From Human Clinical Material With Virulence Potential and Suspected Uptake of Foreign DNA by Natural Transformation.</title>
        <authorList>
            <person name="Maslanova I."/>
            <person name="Wertheimer Z."/>
            <person name="Sedlacek I."/>
            <person name="Svec P."/>
            <person name="Indrakova A."/>
            <person name="Kovarovic V."/>
            <person name="Schumann P."/>
            <person name="Sproer C."/>
            <person name="Kralova S."/>
            <person name="Sedo O."/>
            <person name="Kristofova L."/>
            <person name="Vrbovska V."/>
            <person name="Fuzik T."/>
            <person name="Petras P."/>
            <person name="Zdrahal Z."/>
            <person name="Ruzickova V."/>
            <person name="Doskar J."/>
            <person name="Pantucek R."/>
        </authorList>
    </citation>
    <scope>NUCLEOTIDE SEQUENCE [LARGE SCALE GENOMIC DNA]</scope>
    <source>
        <strain evidence="5 6">03/115</strain>
    </source>
</reference>
<dbReference type="InterPro" id="IPR050090">
    <property type="entry name" value="Tyrosine_recombinase_XerCD"/>
</dbReference>
<dbReference type="OrthoDB" id="9803188at2"/>
<dbReference type="SUPFAM" id="SSF56349">
    <property type="entry name" value="DNA breaking-rejoining enzymes"/>
    <property type="match status" value="1"/>
</dbReference>
<evidence type="ECO:0000256" key="2">
    <source>
        <dbReference type="ARBA" id="ARBA00023125"/>
    </source>
</evidence>
<dbReference type="InterPro" id="IPR011010">
    <property type="entry name" value="DNA_brk_join_enz"/>
</dbReference>
<name>A0A328A7J4_9STAP</name>
<dbReference type="GO" id="GO:0003677">
    <property type="term" value="F:DNA binding"/>
    <property type="evidence" value="ECO:0007669"/>
    <property type="project" value="UniProtKB-KW"/>
</dbReference>
<dbReference type="CDD" id="cd01189">
    <property type="entry name" value="INT_ICEBs1_C_like"/>
    <property type="match status" value="1"/>
</dbReference>
<feature type="domain" description="Tyr recombinase" evidence="4">
    <location>
        <begin position="183"/>
        <end position="407"/>
    </location>
</feature>
<dbReference type="InterPro" id="IPR010998">
    <property type="entry name" value="Integrase_recombinase_N"/>
</dbReference>
<evidence type="ECO:0000256" key="3">
    <source>
        <dbReference type="ARBA" id="ARBA00023172"/>
    </source>
</evidence>
<dbReference type="Pfam" id="PF00589">
    <property type="entry name" value="Phage_integrase"/>
    <property type="match status" value="1"/>
</dbReference>
<dbReference type="GO" id="GO:0015074">
    <property type="term" value="P:DNA integration"/>
    <property type="evidence" value="ECO:0007669"/>
    <property type="project" value="InterPro"/>
</dbReference>
<keyword evidence="2" id="KW-0238">DNA-binding</keyword>
<evidence type="ECO:0000259" key="4">
    <source>
        <dbReference type="PROSITE" id="PS51898"/>
    </source>
</evidence>
<dbReference type="Gene3D" id="1.10.443.10">
    <property type="entry name" value="Intergrase catalytic core"/>
    <property type="match status" value="1"/>
</dbReference>
<dbReference type="PROSITE" id="PS51898">
    <property type="entry name" value="TYR_RECOMBINASE"/>
    <property type="match status" value="1"/>
</dbReference>
<dbReference type="InterPro" id="IPR013762">
    <property type="entry name" value="Integrase-like_cat_sf"/>
</dbReference>
<organism evidence="5 6">
    <name type="scientific">Macrococcoides bohemicum</name>
    <dbReference type="NCBI Taxonomy" id="1903056"/>
    <lineage>
        <taxon>Bacteria</taxon>
        <taxon>Bacillati</taxon>
        <taxon>Bacillota</taxon>
        <taxon>Bacilli</taxon>
        <taxon>Bacillales</taxon>
        <taxon>Staphylococcaceae</taxon>
        <taxon>Macrococcoides</taxon>
    </lineage>
</organism>
<keyword evidence="3" id="KW-0233">DNA recombination</keyword>
<dbReference type="Proteomes" id="UP000249579">
    <property type="component" value="Unassembled WGS sequence"/>
</dbReference>
<evidence type="ECO:0000256" key="1">
    <source>
        <dbReference type="ARBA" id="ARBA00008857"/>
    </source>
</evidence>
<evidence type="ECO:0000313" key="5">
    <source>
        <dbReference type="EMBL" id="RAK50445.1"/>
    </source>
</evidence>
<evidence type="ECO:0000313" key="6">
    <source>
        <dbReference type="Proteomes" id="UP000249579"/>
    </source>
</evidence>
<dbReference type="EMBL" id="PZJG01000001">
    <property type="protein sequence ID" value="RAK50445.1"/>
    <property type="molecule type" value="Genomic_DNA"/>
</dbReference>
<comment type="caution">
    <text evidence="5">The sequence shown here is derived from an EMBL/GenBank/DDBJ whole genome shotgun (WGS) entry which is preliminary data.</text>
</comment>
<proteinExistence type="inferred from homology"/>
<dbReference type="PANTHER" id="PTHR30349:SF64">
    <property type="entry name" value="PROPHAGE INTEGRASE INTD-RELATED"/>
    <property type="match status" value="1"/>
</dbReference>
<dbReference type="AlphaFoldDB" id="A0A328A7J4"/>
<protein>
    <submittedName>
        <fullName evidence="5">Site-specific integrase</fullName>
    </submittedName>
</protein>
<dbReference type="Gene3D" id="1.10.150.130">
    <property type="match status" value="1"/>
</dbReference>
<dbReference type="InterPro" id="IPR002104">
    <property type="entry name" value="Integrase_catalytic"/>
</dbReference>
<accession>A0A328A7J4</accession>